<keyword evidence="2" id="KW-1185">Reference proteome</keyword>
<name>A0A7N0TBL2_KALFE</name>
<proteinExistence type="predicted"/>
<evidence type="ECO:0000313" key="2">
    <source>
        <dbReference type="Proteomes" id="UP000594263"/>
    </source>
</evidence>
<dbReference type="EnsemblPlants" id="Kaladp0032s0070.1.v1.1">
    <property type="protein sequence ID" value="Kaladp0032s0070.1.v1.1.CDS.1"/>
    <property type="gene ID" value="Kaladp0032s0070.v1.1"/>
</dbReference>
<dbReference type="Proteomes" id="UP000594263">
    <property type="component" value="Unplaced"/>
</dbReference>
<protein>
    <submittedName>
        <fullName evidence="1">Uncharacterized protein</fullName>
    </submittedName>
</protein>
<evidence type="ECO:0000313" key="1">
    <source>
        <dbReference type="EnsemblPlants" id="Kaladp0032s0070.1.v1.1.CDS.1"/>
    </source>
</evidence>
<organism evidence="1 2">
    <name type="scientific">Kalanchoe fedtschenkoi</name>
    <name type="common">Lavender scallops</name>
    <name type="synonym">South American air plant</name>
    <dbReference type="NCBI Taxonomy" id="63787"/>
    <lineage>
        <taxon>Eukaryota</taxon>
        <taxon>Viridiplantae</taxon>
        <taxon>Streptophyta</taxon>
        <taxon>Embryophyta</taxon>
        <taxon>Tracheophyta</taxon>
        <taxon>Spermatophyta</taxon>
        <taxon>Magnoliopsida</taxon>
        <taxon>eudicotyledons</taxon>
        <taxon>Gunneridae</taxon>
        <taxon>Pentapetalae</taxon>
        <taxon>Saxifragales</taxon>
        <taxon>Crassulaceae</taxon>
        <taxon>Kalanchoe</taxon>
    </lineage>
</organism>
<sequence length="98" mass="11244">MFCLLKSNVISWNKFPMLFGTLPDNPFPLRFSSFKFLKFTTLCRTPPSENLLKPRFKTDKFPSCTSSPGTFPVSMFSPRSSISRLERLPNCNGMEPEK</sequence>
<accession>A0A7N0TBL2</accession>
<dbReference type="AlphaFoldDB" id="A0A7N0TBL2"/>
<dbReference type="Gramene" id="Kaladp0032s0070.1.v1.1">
    <property type="protein sequence ID" value="Kaladp0032s0070.1.v1.1.CDS.1"/>
    <property type="gene ID" value="Kaladp0032s0070.v1.1"/>
</dbReference>
<reference evidence="1" key="1">
    <citation type="submission" date="2021-01" db="UniProtKB">
        <authorList>
            <consortium name="EnsemblPlants"/>
        </authorList>
    </citation>
    <scope>IDENTIFICATION</scope>
</reference>